<name>A0A3A8Q0E9_9BACT</name>
<keyword evidence="2" id="KW-1185">Reference proteome</keyword>
<dbReference type="Proteomes" id="UP000272888">
    <property type="component" value="Unassembled WGS sequence"/>
</dbReference>
<sequence>MVEDGRMSKPLEVVNAVLDAGFEGLGPLCSATGLADEYLRDARYADHEARIDSLIHWETGKLFTTGFLSGLGGLLTLPVALPAGLGVSWAVQARLVGAIARIHGHDVEEDRVRTLTLLAIVGDIGKEVVKQAGIEVGHQLGMRALEAVPKHALSGINRAVGFRLVSKAGQKGVVNLSKVVPLAGGLVGGAVDALACRAVGATARRLFAPGPLPAAGMSAG</sequence>
<evidence type="ECO:0000313" key="1">
    <source>
        <dbReference type="EMBL" id="RKH62093.1"/>
    </source>
</evidence>
<evidence type="ECO:0000313" key="2">
    <source>
        <dbReference type="Proteomes" id="UP000272888"/>
    </source>
</evidence>
<proteinExistence type="predicted"/>
<dbReference type="Pfam" id="PF12787">
    <property type="entry name" value="EcsC"/>
    <property type="match status" value="1"/>
</dbReference>
<dbReference type="InterPro" id="IPR024787">
    <property type="entry name" value="EcsC"/>
</dbReference>
<reference evidence="2" key="1">
    <citation type="submission" date="2018-09" db="EMBL/GenBank/DDBJ databases">
        <authorList>
            <person name="Livingstone P.G."/>
            <person name="Whitworth D.E."/>
        </authorList>
    </citation>
    <scope>NUCLEOTIDE SEQUENCE [LARGE SCALE GENOMIC DNA]</scope>
    <source>
        <strain evidence="2">CA051B</strain>
    </source>
</reference>
<comment type="caution">
    <text evidence="1">The sequence shown here is derived from an EMBL/GenBank/DDBJ whole genome shotgun (WGS) entry which is preliminary data.</text>
</comment>
<dbReference type="AlphaFoldDB" id="A0A3A8Q0E9"/>
<protein>
    <submittedName>
        <fullName evidence="1">EcsC family protein</fullName>
    </submittedName>
</protein>
<dbReference type="EMBL" id="RAWB01000084">
    <property type="protein sequence ID" value="RKH62093.1"/>
    <property type="molecule type" value="Genomic_DNA"/>
</dbReference>
<accession>A0A3A8Q0E9</accession>
<organism evidence="1 2">
    <name type="scientific">Corallococcus llansteffanensis</name>
    <dbReference type="NCBI Taxonomy" id="2316731"/>
    <lineage>
        <taxon>Bacteria</taxon>
        <taxon>Pseudomonadati</taxon>
        <taxon>Myxococcota</taxon>
        <taxon>Myxococcia</taxon>
        <taxon>Myxococcales</taxon>
        <taxon>Cystobacterineae</taxon>
        <taxon>Myxococcaceae</taxon>
        <taxon>Corallococcus</taxon>
    </lineage>
</organism>
<gene>
    <name evidence="1" type="ORF">D7V93_10590</name>
</gene>